<reference evidence="2" key="1">
    <citation type="submission" date="2022-11" db="UniProtKB">
        <authorList>
            <consortium name="WormBaseParasite"/>
        </authorList>
    </citation>
    <scope>IDENTIFICATION</scope>
</reference>
<protein>
    <submittedName>
        <fullName evidence="2">Uncharacterized protein</fullName>
    </submittedName>
</protein>
<organism evidence="1 2">
    <name type="scientific">Panagrolaimus davidi</name>
    <dbReference type="NCBI Taxonomy" id="227884"/>
    <lineage>
        <taxon>Eukaryota</taxon>
        <taxon>Metazoa</taxon>
        <taxon>Ecdysozoa</taxon>
        <taxon>Nematoda</taxon>
        <taxon>Chromadorea</taxon>
        <taxon>Rhabditida</taxon>
        <taxon>Tylenchina</taxon>
        <taxon>Panagrolaimomorpha</taxon>
        <taxon>Panagrolaimoidea</taxon>
        <taxon>Panagrolaimidae</taxon>
        <taxon>Panagrolaimus</taxon>
    </lineage>
</organism>
<keyword evidence="1" id="KW-1185">Reference proteome</keyword>
<evidence type="ECO:0000313" key="1">
    <source>
        <dbReference type="Proteomes" id="UP000887578"/>
    </source>
</evidence>
<dbReference type="WBParaSite" id="PDA_v2.g28294.t1">
    <property type="protein sequence ID" value="PDA_v2.g28294.t1"/>
    <property type="gene ID" value="PDA_v2.g28294"/>
</dbReference>
<proteinExistence type="predicted"/>
<dbReference type="AlphaFoldDB" id="A0A914QLT0"/>
<accession>A0A914QLT0</accession>
<evidence type="ECO:0000313" key="2">
    <source>
        <dbReference type="WBParaSite" id="PDA_v2.g28294.t1"/>
    </source>
</evidence>
<name>A0A914QLT0_9BILA</name>
<sequence>MLPSKFYENVDPIYYKLIKDLEKDLEELEKKGNTENYKNVLIAFSENYLMPKELWDKLFRCDYHNTLTKFADHAYYQFYVSKDILTVCSLRRYQKLLNFKKTFKTNDIYPHSDLQNSLRQYEKNSCAPLSKSIIQEYNKMLNYYERIKSVEENQDEWFKALMDVGDEEFIEQNVEHRLGQNLTNKKLWMLYINYLKSRNTQVFF</sequence>
<dbReference type="Proteomes" id="UP000887578">
    <property type="component" value="Unplaced"/>
</dbReference>